<dbReference type="RefSeq" id="WP_344905466.1">
    <property type="nucleotide sequence ID" value="NZ_BAAAYO010000002.1"/>
</dbReference>
<proteinExistence type="predicted"/>
<protein>
    <recommendedName>
        <fullName evidence="3">YgiT-type zinc finger protein</fullName>
    </recommendedName>
</protein>
<sequence>MSFCCGASMIGTKGTLRHIGTHIHNVPLLFCPVCHRVEVHYMVESEYEILAEYAHGDGAPEVDFQDYVDDKAGAGLYENCVNLESEDPSDVVRNQIDTALDLLSVAKRLQDTEWEMQLKKRLTVLNERRNKMHKKAFSAGNRKG</sequence>
<gene>
    <name evidence="1" type="ORF">ACFFNY_05100</name>
</gene>
<keyword evidence="2" id="KW-1185">Reference proteome</keyword>
<comment type="caution">
    <text evidence="1">The sequence shown here is derived from an EMBL/GenBank/DDBJ whole genome shotgun (WGS) entry which is preliminary data.</text>
</comment>
<name>A0ABV5VRP3_9BACL</name>
<dbReference type="Proteomes" id="UP001589619">
    <property type="component" value="Unassembled WGS sequence"/>
</dbReference>
<dbReference type="EMBL" id="JBHMAG010000004">
    <property type="protein sequence ID" value="MFB9750948.1"/>
    <property type="molecule type" value="Genomic_DNA"/>
</dbReference>
<evidence type="ECO:0008006" key="3">
    <source>
        <dbReference type="Google" id="ProtNLM"/>
    </source>
</evidence>
<organism evidence="1 2">
    <name type="scientific">Paenibacillus hodogayensis</name>
    <dbReference type="NCBI Taxonomy" id="279208"/>
    <lineage>
        <taxon>Bacteria</taxon>
        <taxon>Bacillati</taxon>
        <taxon>Bacillota</taxon>
        <taxon>Bacilli</taxon>
        <taxon>Bacillales</taxon>
        <taxon>Paenibacillaceae</taxon>
        <taxon>Paenibacillus</taxon>
    </lineage>
</organism>
<accession>A0ABV5VRP3</accession>
<evidence type="ECO:0000313" key="2">
    <source>
        <dbReference type="Proteomes" id="UP001589619"/>
    </source>
</evidence>
<reference evidence="1 2" key="1">
    <citation type="submission" date="2024-09" db="EMBL/GenBank/DDBJ databases">
        <authorList>
            <person name="Sun Q."/>
            <person name="Mori K."/>
        </authorList>
    </citation>
    <scope>NUCLEOTIDE SEQUENCE [LARGE SCALE GENOMIC DNA]</scope>
    <source>
        <strain evidence="1 2">JCM 12520</strain>
    </source>
</reference>
<evidence type="ECO:0000313" key="1">
    <source>
        <dbReference type="EMBL" id="MFB9750948.1"/>
    </source>
</evidence>